<dbReference type="EMBL" id="CAADRN010000365">
    <property type="protein sequence ID" value="VFU18998.1"/>
    <property type="molecule type" value="Genomic_DNA"/>
</dbReference>
<evidence type="ECO:0000256" key="1">
    <source>
        <dbReference type="SAM" id="Phobius"/>
    </source>
</evidence>
<evidence type="ECO:0000313" key="2">
    <source>
        <dbReference type="EMBL" id="VFU18998.1"/>
    </source>
</evidence>
<name>A0A485MD39_9ZZZZ</name>
<sequence>MSLFTFTVFTILTGVLVYIWFKILSRFD</sequence>
<keyword evidence="1" id="KW-0472">Membrane</keyword>
<accession>A0A485MD39</accession>
<dbReference type="AlphaFoldDB" id="A0A485MD39"/>
<organism evidence="2">
    <name type="scientific">anaerobic digester metagenome</name>
    <dbReference type="NCBI Taxonomy" id="1263854"/>
    <lineage>
        <taxon>unclassified sequences</taxon>
        <taxon>metagenomes</taxon>
        <taxon>ecological metagenomes</taxon>
    </lineage>
</organism>
<protein>
    <submittedName>
        <fullName evidence="2">Uncharacterized protein</fullName>
    </submittedName>
</protein>
<proteinExistence type="predicted"/>
<reference evidence="2" key="1">
    <citation type="submission" date="2019-03" db="EMBL/GenBank/DDBJ databases">
        <authorList>
            <person name="Hao L."/>
        </authorList>
    </citation>
    <scope>NUCLEOTIDE SEQUENCE</scope>
</reference>
<gene>
    <name evidence="2" type="ORF">SCFA_630008</name>
</gene>
<keyword evidence="1" id="KW-0812">Transmembrane</keyword>
<keyword evidence="1" id="KW-1133">Transmembrane helix</keyword>
<feature type="transmembrane region" description="Helical" evidence="1">
    <location>
        <begin position="6"/>
        <end position="24"/>
    </location>
</feature>